<evidence type="ECO:0000313" key="1">
    <source>
        <dbReference type="EMBL" id="MFC4134942.1"/>
    </source>
</evidence>
<gene>
    <name evidence="1" type="ORF">ACFOZ4_30395</name>
</gene>
<reference evidence="2" key="1">
    <citation type="journal article" date="2019" name="Int. J. Syst. Evol. Microbiol.">
        <title>The Global Catalogue of Microorganisms (GCM) 10K type strain sequencing project: providing services to taxonomists for standard genome sequencing and annotation.</title>
        <authorList>
            <consortium name="The Broad Institute Genomics Platform"/>
            <consortium name="The Broad Institute Genome Sequencing Center for Infectious Disease"/>
            <person name="Wu L."/>
            <person name="Ma J."/>
        </authorList>
    </citation>
    <scope>NUCLEOTIDE SEQUENCE [LARGE SCALE GENOMIC DNA]</scope>
    <source>
        <strain evidence="2">CGMCC 4.7289</strain>
    </source>
</reference>
<name>A0ABV8LV24_9ACTN</name>
<proteinExistence type="predicted"/>
<sequence>MKEYKYVCEDDNSLMASNDEAEFLEALKSHLAQHDMSGVTLNDAAQKVLEKVKKEMDMAQ</sequence>
<keyword evidence="2" id="KW-1185">Reference proteome</keyword>
<organism evidence="1 2">
    <name type="scientific">Hamadaea flava</name>
    <dbReference type="NCBI Taxonomy" id="1742688"/>
    <lineage>
        <taxon>Bacteria</taxon>
        <taxon>Bacillati</taxon>
        <taxon>Actinomycetota</taxon>
        <taxon>Actinomycetes</taxon>
        <taxon>Micromonosporales</taxon>
        <taxon>Micromonosporaceae</taxon>
        <taxon>Hamadaea</taxon>
    </lineage>
</organism>
<comment type="caution">
    <text evidence="1">The sequence shown here is derived from an EMBL/GenBank/DDBJ whole genome shotgun (WGS) entry which is preliminary data.</text>
</comment>
<dbReference type="RefSeq" id="WP_253762433.1">
    <property type="nucleotide sequence ID" value="NZ_JAMZDZ010000001.1"/>
</dbReference>
<evidence type="ECO:0000313" key="2">
    <source>
        <dbReference type="Proteomes" id="UP001595816"/>
    </source>
</evidence>
<dbReference type="EMBL" id="JBHSAY010000019">
    <property type="protein sequence ID" value="MFC4134942.1"/>
    <property type="molecule type" value="Genomic_DNA"/>
</dbReference>
<protein>
    <submittedName>
        <fullName evidence="1">Uncharacterized protein</fullName>
    </submittedName>
</protein>
<dbReference type="Proteomes" id="UP001595816">
    <property type="component" value="Unassembled WGS sequence"/>
</dbReference>
<accession>A0ABV8LV24</accession>